<feature type="region of interest" description="Disordered" evidence="1">
    <location>
        <begin position="1"/>
        <end position="22"/>
    </location>
</feature>
<feature type="compositionally biased region" description="Pro residues" evidence="1">
    <location>
        <begin position="265"/>
        <end position="282"/>
    </location>
</feature>
<accession>A0A663EUC9</accession>
<dbReference type="PANTHER" id="PTHR21685">
    <property type="entry name" value="TON-B BOX DOMAIN"/>
    <property type="match status" value="1"/>
</dbReference>
<name>A0A663EUC9_AQUCH</name>
<evidence type="ECO:0000313" key="4">
    <source>
        <dbReference type="Proteomes" id="UP000472275"/>
    </source>
</evidence>
<sequence length="722" mass="75124">MRLESERRRLRQGLPGHGPGAARPLQQLLELYSAVPGIRTIRADNILIIESQPDAAACFAEGDALPGRRRDPAAAAASSSSSPPRRPDPLRELLARRGAALAEIRADQVVIYEAAEPPEPPEAAEPGTVSRLLEKFGQRPRGRRRRGGEAPTGPGPGAVPGGAAAPPQVGPGSPRAAPVAPPAVPGSPRAGPPPSPVGPGSPRASAPPHRGPGSPRASAPKAGPGFAQAGPASPQPLPAPPRAASPPAVPAAPQPAVLQPAHPRAAPPQPAAPQPLPAPPRAVTPQPTAPQAAPAPPRAAAPQAVSAAPKAAAPQANCFLHKIGSNSFTVTPRGLPPGSRVPEPGTVPAGRPAPPKGPPVPSASASRARANARRPKPEEAEAAESPLPSASLAPSATGSTQPLSASAPRAGGSFEIHPAPKPDLAAIPAHDLQAQALAKLRLNSRNSFLFVPRREGSPALPPAQSARPGPAPPSSEEKAPKEPLRASAPEQEEPVASPPALADQPHSAPPQRGGSTFTVVPKRKPVASGLQSLTDASGRPQREEEEEEEEESKGKGKAVDNADRPQVGMSHKKRYPTVNEIEVIGGYLSLERSCMSKTGSRRKKMKISFNETSLQTMFEYPSESSLAEEEEEEEGHASETEEDKSRTFYIPRPNSTLHPSTPNSGERADLSSYTPKHSVKFSEWQEQKYEEMPAAEGPLLKELTPAEKGGLSDFSSEPALYF</sequence>
<proteinExistence type="predicted"/>
<dbReference type="GO" id="GO:0008157">
    <property type="term" value="F:protein phosphatase 1 binding"/>
    <property type="evidence" value="ECO:0007669"/>
    <property type="project" value="Ensembl"/>
</dbReference>
<dbReference type="Proteomes" id="UP000472275">
    <property type="component" value="Chromosome 24"/>
</dbReference>
<feature type="compositionally biased region" description="Low complexity" evidence="1">
    <location>
        <begin position="283"/>
        <end position="292"/>
    </location>
</feature>
<feature type="region of interest" description="Disordered" evidence="1">
    <location>
        <begin position="117"/>
        <end position="313"/>
    </location>
</feature>
<dbReference type="PANTHER" id="PTHR21685:SF1">
    <property type="entry name" value="TAPERIN"/>
    <property type="match status" value="1"/>
</dbReference>
<feature type="compositionally biased region" description="Basic and acidic residues" evidence="1">
    <location>
        <begin position="552"/>
        <end position="563"/>
    </location>
</feature>
<dbReference type="GeneTree" id="ENSGT00530000064035"/>
<dbReference type="InterPro" id="IPR025907">
    <property type="entry name" value="Phostensin/Taperin_PP1-bd_dom"/>
</dbReference>
<dbReference type="GO" id="GO:0004865">
    <property type="term" value="F:protein serine/threonine phosphatase inhibitor activity"/>
    <property type="evidence" value="ECO:0007669"/>
    <property type="project" value="Ensembl"/>
</dbReference>
<feature type="compositionally biased region" description="Low complexity" evidence="1">
    <location>
        <begin position="73"/>
        <end position="83"/>
    </location>
</feature>
<dbReference type="InterPro" id="IPR026671">
    <property type="entry name" value="PPP1R18/Tprn"/>
</dbReference>
<keyword evidence="4" id="KW-1185">Reference proteome</keyword>
<feature type="compositionally biased region" description="Low complexity" evidence="1">
    <location>
        <begin position="300"/>
        <end position="313"/>
    </location>
</feature>
<feature type="domain" description="Phostensin/Taperin PP1-binding" evidence="2">
    <location>
        <begin position="506"/>
        <end position="626"/>
    </location>
</feature>
<protein>
    <submittedName>
        <fullName evidence="3">Taperin</fullName>
    </submittedName>
</protein>
<feature type="region of interest" description="Disordered" evidence="1">
    <location>
        <begin position="326"/>
        <end position="427"/>
    </location>
</feature>
<dbReference type="InParanoid" id="A0A663EUC9"/>
<feature type="compositionally biased region" description="Basic and acidic residues" evidence="1">
    <location>
        <begin position="475"/>
        <end position="484"/>
    </location>
</feature>
<dbReference type="Ensembl" id="ENSACCT00020016640.1">
    <property type="protein sequence ID" value="ENSACCP00020015945.1"/>
    <property type="gene ID" value="ENSACCG00020010945.1"/>
</dbReference>
<reference evidence="3" key="2">
    <citation type="submission" date="2025-09" db="UniProtKB">
        <authorList>
            <consortium name="Ensembl"/>
        </authorList>
    </citation>
    <scope>IDENTIFICATION</scope>
</reference>
<organism evidence="3 4">
    <name type="scientific">Aquila chrysaetos chrysaetos</name>
    <dbReference type="NCBI Taxonomy" id="223781"/>
    <lineage>
        <taxon>Eukaryota</taxon>
        <taxon>Metazoa</taxon>
        <taxon>Chordata</taxon>
        <taxon>Craniata</taxon>
        <taxon>Vertebrata</taxon>
        <taxon>Euteleostomi</taxon>
        <taxon>Archelosauria</taxon>
        <taxon>Archosauria</taxon>
        <taxon>Dinosauria</taxon>
        <taxon>Saurischia</taxon>
        <taxon>Theropoda</taxon>
        <taxon>Coelurosauria</taxon>
        <taxon>Aves</taxon>
        <taxon>Neognathae</taxon>
        <taxon>Neoaves</taxon>
        <taxon>Telluraves</taxon>
        <taxon>Accipitrimorphae</taxon>
        <taxon>Accipitriformes</taxon>
        <taxon>Accipitridae</taxon>
        <taxon>Accipitrinae</taxon>
        <taxon>Aquila</taxon>
    </lineage>
</organism>
<dbReference type="Pfam" id="PF13914">
    <property type="entry name" value="Phostensin"/>
    <property type="match status" value="1"/>
</dbReference>
<feature type="compositionally biased region" description="Polar residues" evidence="1">
    <location>
        <begin position="653"/>
        <end position="664"/>
    </location>
</feature>
<evidence type="ECO:0000259" key="2">
    <source>
        <dbReference type="Pfam" id="PF13914"/>
    </source>
</evidence>
<feature type="compositionally biased region" description="Low complexity" evidence="1">
    <location>
        <begin position="383"/>
        <end position="396"/>
    </location>
</feature>
<dbReference type="AlphaFoldDB" id="A0A663EUC9"/>
<feature type="compositionally biased region" description="Pro residues" evidence="1">
    <location>
        <begin position="351"/>
        <end position="361"/>
    </location>
</feature>
<feature type="region of interest" description="Disordered" evidence="1">
    <location>
        <begin position="616"/>
        <end position="722"/>
    </location>
</feature>
<feature type="compositionally biased region" description="Low complexity" evidence="1">
    <location>
        <begin position="254"/>
        <end position="264"/>
    </location>
</feature>
<evidence type="ECO:0000256" key="1">
    <source>
        <dbReference type="SAM" id="MobiDB-lite"/>
    </source>
</evidence>
<feature type="region of interest" description="Disordered" evidence="1">
    <location>
        <begin position="452"/>
        <end position="574"/>
    </location>
</feature>
<reference evidence="3" key="1">
    <citation type="submission" date="2025-08" db="UniProtKB">
        <authorList>
            <consortium name="Ensembl"/>
        </authorList>
    </citation>
    <scope>IDENTIFICATION</scope>
</reference>
<evidence type="ECO:0000313" key="3">
    <source>
        <dbReference type="Ensembl" id="ENSACCP00020015945.1"/>
    </source>
</evidence>
<feature type="region of interest" description="Disordered" evidence="1">
    <location>
        <begin position="67"/>
        <end position="89"/>
    </location>
</feature>
<feature type="compositionally biased region" description="Basic and acidic residues" evidence="1">
    <location>
        <begin position="635"/>
        <end position="646"/>
    </location>
</feature>
<dbReference type="GO" id="GO:0005654">
    <property type="term" value="C:nucleoplasm"/>
    <property type="evidence" value="ECO:0007669"/>
    <property type="project" value="Ensembl"/>
</dbReference>
<feature type="compositionally biased region" description="Pro residues" evidence="1">
    <location>
        <begin position="233"/>
        <end position="253"/>
    </location>
</feature>
<feature type="compositionally biased region" description="Low complexity" evidence="1">
    <location>
        <begin position="161"/>
        <end position="178"/>
    </location>
</feature>
<dbReference type="GO" id="GO:0007605">
    <property type="term" value="P:sensory perception of sound"/>
    <property type="evidence" value="ECO:0007669"/>
    <property type="project" value="Ensembl"/>
</dbReference>
<feature type="compositionally biased region" description="Pro residues" evidence="1">
    <location>
        <begin position="179"/>
        <end position="199"/>
    </location>
</feature>
<gene>
    <name evidence="3" type="primary">TPRN</name>
</gene>
<dbReference type="GO" id="GO:0005737">
    <property type="term" value="C:cytoplasm"/>
    <property type="evidence" value="ECO:0007669"/>
    <property type="project" value="Ensembl"/>
</dbReference>